<proteinExistence type="predicted"/>
<dbReference type="Pfam" id="PF07859">
    <property type="entry name" value="Abhydrolase_3"/>
    <property type="match status" value="1"/>
</dbReference>
<evidence type="ECO:0000313" key="3">
    <source>
        <dbReference type="EMBL" id="UOO91881.1"/>
    </source>
</evidence>
<evidence type="ECO:0000313" key="4">
    <source>
        <dbReference type="Proteomes" id="UP000832034"/>
    </source>
</evidence>
<dbReference type="Gene3D" id="3.40.50.1820">
    <property type="entry name" value="alpha/beta hydrolase"/>
    <property type="match status" value="1"/>
</dbReference>
<sequence>MSATLKPTIQAYLDILNHKIIPKLIASGFKPNLINAREALANVTKTLVTKTVDCAGVWDDTFNTQPYAVPVRIFHPRPEKALPVLIYFHGGGGAVGSVTVYDPILRRLAQTTQHIVMAIEYRLAPENPYPAGQIDAKNALLHWREVLDTRNIAYINQVSIGGDSAGGALCNNLVRNWDYSQQAIHAQILIYPSVDFCMGSESVQTLGQGYFLTAERMRWYFAQYFQNGEDYCHMSALHNPIHPQTPPTLIFTAGFDPLRDEGLAYAQKLRDQHITVQHIQYDDLIHAYLNLEDLCAEECEQTYMHIGNFLNRPNA</sequence>
<keyword evidence="1 3" id="KW-0378">Hydrolase</keyword>
<dbReference type="Proteomes" id="UP000832034">
    <property type="component" value="Chromosome"/>
</dbReference>
<dbReference type="InterPro" id="IPR050300">
    <property type="entry name" value="GDXG_lipolytic_enzyme"/>
</dbReference>
<organism evidence="3 4">
    <name type="scientific">Vitreoscilla stercoraria</name>
    <dbReference type="NCBI Taxonomy" id="61"/>
    <lineage>
        <taxon>Bacteria</taxon>
        <taxon>Pseudomonadati</taxon>
        <taxon>Pseudomonadota</taxon>
        <taxon>Betaproteobacteria</taxon>
        <taxon>Neisseriales</taxon>
        <taxon>Neisseriaceae</taxon>
        <taxon>Vitreoscilla</taxon>
    </lineage>
</organism>
<dbReference type="InterPro" id="IPR029058">
    <property type="entry name" value="AB_hydrolase_fold"/>
</dbReference>
<dbReference type="GO" id="GO:0016787">
    <property type="term" value="F:hydrolase activity"/>
    <property type="evidence" value="ECO:0007669"/>
    <property type="project" value="UniProtKB-KW"/>
</dbReference>
<name>A0ABY4E978_VITST</name>
<dbReference type="PANTHER" id="PTHR48081:SF8">
    <property type="entry name" value="ALPHA_BETA HYDROLASE FOLD-3 DOMAIN-CONTAINING PROTEIN-RELATED"/>
    <property type="match status" value="1"/>
</dbReference>
<evidence type="ECO:0000259" key="2">
    <source>
        <dbReference type="Pfam" id="PF07859"/>
    </source>
</evidence>
<feature type="domain" description="Alpha/beta hydrolase fold-3" evidence="2">
    <location>
        <begin position="85"/>
        <end position="289"/>
    </location>
</feature>
<protein>
    <submittedName>
        <fullName evidence="3">Alpha/beta hydrolase</fullName>
    </submittedName>
</protein>
<dbReference type="RefSeq" id="WP_019957378.1">
    <property type="nucleotide sequence ID" value="NZ_CP091512.1"/>
</dbReference>
<dbReference type="InterPro" id="IPR013094">
    <property type="entry name" value="AB_hydrolase_3"/>
</dbReference>
<keyword evidence="4" id="KW-1185">Reference proteome</keyword>
<reference evidence="3" key="2">
    <citation type="journal article" date="2022" name="Res Sq">
        <title>Evolution of multicellular longitudinally dividing oral cavity symbionts (Neisseriaceae).</title>
        <authorList>
            <person name="Nyongesa S."/>
            <person name="Weber P."/>
            <person name="Bernet E."/>
            <person name="Pullido F."/>
            <person name="Nieckarz M."/>
            <person name="Delaby M."/>
            <person name="Nieves C."/>
            <person name="Viehboeck T."/>
            <person name="Krause N."/>
            <person name="Rivera-Millot A."/>
            <person name="Nakamura A."/>
            <person name="Vischer N."/>
            <person name="VanNieuwenhze M."/>
            <person name="Brun Y."/>
            <person name="Cava F."/>
            <person name="Bulgheresi S."/>
            <person name="Veyrier F."/>
        </authorList>
    </citation>
    <scope>NUCLEOTIDE SEQUENCE</scope>
    <source>
        <strain evidence="3">SAG 1488-6</strain>
    </source>
</reference>
<reference evidence="3" key="1">
    <citation type="submission" date="2021-12" db="EMBL/GenBank/DDBJ databases">
        <authorList>
            <person name="Veyrier F.J."/>
        </authorList>
    </citation>
    <scope>NUCLEOTIDE SEQUENCE</scope>
    <source>
        <strain evidence="3">SAG 1488-6</strain>
    </source>
</reference>
<dbReference type="SUPFAM" id="SSF53474">
    <property type="entry name" value="alpha/beta-Hydrolases"/>
    <property type="match status" value="1"/>
</dbReference>
<evidence type="ECO:0000256" key="1">
    <source>
        <dbReference type="ARBA" id="ARBA00022801"/>
    </source>
</evidence>
<dbReference type="PANTHER" id="PTHR48081">
    <property type="entry name" value="AB HYDROLASE SUPERFAMILY PROTEIN C4A8.06C"/>
    <property type="match status" value="1"/>
</dbReference>
<accession>A0ABY4E978</accession>
<dbReference type="EMBL" id="CP091512">
    <property type="protein sequence ID" value="UOO91881.1"/>
    <property type="molecule type" value="Genomic_DNA"/>
</dbReference>
<gene>
    <name evidence="3" type="ORF">LVJ81_09580</name>
</gene>